<comment type="similarity">
    <text evidence="1 11">Belongs to the DnaX/STICHEL family.</text>
</comment>
<keyword evidence="4 11" id="KW-0235">DNA replication</keyword>
<dbReference type="GO" id="GO:0003677">
    <property type="term" value="F:DNA binding"/>
    <property type="evidence" value="ECO:0007669"/>
    <property type="project" value="InterPro"/>
</dbReference>
<feature type="region of interest" description="Disordered" evidence="12">
    <location>
        <begin position="391"/>
        <end position="419"/>
    </location>
</feature>
<evidence type="ECO:0000256" key="11">
    <source>
        <dbReference type="RuleBase" id="RU364063"/>
    </source>
</evidence>
<dbReference type="InterPro" id="IPR050238">
    <property type="entry name" value="DNA_Rep/Repair_Clamp_Loader"/>
</dbReference>
<evidence type="ECO:0000313" key="14">
    <source>
        <dbReference type="EMBL" id="AQQ70405.1"/>
    </source>
</evidence>
<comment type="catalytic activity">
    <reaction evidence="10 11">
        <text>DNA(n) + a 2'-deoxyribonucleoside 5'-triphosphate = DNA(n+1) + diphosphate</text>
        <dbReference type="Rhea" id="RHEA:22508"/>
        <dbReference type="Rhea" id="RHEA-COMP:17339"/>
        <dbReference type="Rhea" id="RHEA-COMP:17340"/>
        <dbReference type="ChEBI" id="CHEBI:33019"/>
        <dbReference type="ChEBI" id="CHEBI:61560"/>
        <dbReference type="ChEBI" id="CHEBI:173112"/>
        <dbReference type="EC" id="2.7.7.7"/>
    </reaction>
</comment>
<dbReference type="STRING" id="1851148.SMSP2_00753"/>
<dbReference type="Pfam" id="PF12169">
    <property type="entry name" value="DNA_pol3_gamma3"/>
    <property type="match status" value="1"/>
</dbReference>
<dbReference type="InterPro" id="IPR022754">
    <property type="entry name" value="DNA_pol_III_gamma-3"/>
</dbReference>
<dbReference type="InterPro" id="IPR045085">
    <property type="entry name" value="HLD_clamp_pol_III_gamma_tau"/>
</dbReference>
<dbReference type="InterPro" id="IPR012763">
    <property type="entry name" value="DNA_pol_III_sug/sutau_N"/>
</dbReference>
<sequence length="559" mass="61580">MAYTVLARRYRSQSFDDVVGQDAVSQTLKNAIDADRVSHAYLFCGTRGVGKTTMARILAKALNCLSFDKPTTEPCCKCDSCLAINTGEDIDVIEIDGASNNKVEHIHDLRQNAIYRPARSRYKIYIIDEVHMLSNSAFNALLKTLEEPPDHVKFIFATTEPNKVLATIQSRCQRFDFKSIEPQEIAAQLARVLDSESIGYDSDVVTAVARLANGSMRDGLSVLDQLISSGADPLDMKVFEDVLGEPDRDRIASLLEMVGSDDTSGVLGMLDGLLRDGMTPLQIVEAAIEVLRDMMVVKAGGSEKLLILTTAEKNRINSIVEQFDIASIIYAIASLEKIRYPVKESQSARALLEALFLRLTLSEHFIGVNELIKRIDTGRLNVKKKLTDSFKPSSAGLSSLKNESVSSESSPDKASCGRQPEMQTFTCRDLDEVVNNWQNITNSLGAIQQRLGLSLAKSQPSEFDGQTLKVQFSASDKMPMQICTHASDEVCTYLSKLLGSKTTVKFEISQSVGTKKQARRSKGAGFSRQQKEQALQDSGVKMLTEAFKARVVGIHLKEQ</sequence>
<dbReference type="Pfam" id="PF13177">
    <property type="entry name" value="DNA_pol3_delta2"/>
    <property type="match status" value="1"/>
</dbReference>
<keyword evidence="3 11" id="KW-0548">Nucleotidyltransferase</keyword>
<dbReference type="GO" id="GO:0005524">
    <property type="term" value="F:ATP binding"/>
    <property type="evidence" value="ECO:0007669"/>
    <property type="project" value="UniProtKB-KW"/>
</dbReference>
<keyword evidence="6 11" id="KW-0547">Nucleotide-binding</keyword>
<dbReference type="Gene3D" id="3.40.50.300">
    <property type="entry name" value="P-loop containing nucleotide triphosphate hydrolases"/>
    <property type="match status" value="1"/>
</dbReference>
<dbReference type="InterPro" id="IPR008921">
    <property type="entry name" value="DNA_pol3_clamp-load_cplx_C"/>
</dbReference>
<dbReference type="Gene3D" id="1.20.272.10">
    <property type="match status" value="1"/>
</dbReference>
<accession>A0A1Q2MCI6</accession>
<reference evidence="15" key="1">
    <citation type="submission" date="2017-02" db="EMBL/GenBank/DDBJ databases">
        <title>Comparative genomics and description of representatives of a novel lineage of planctomycetes thriving in anoxic sediments.</title>
        <authorList>
            <person name="Spring S."/>
            <person name="Bunk B."/>
            <person name="Sproer C."/>
        </authorList>
    </citation>
    <scope>NUCLEOTIDE SEQUENCE [LARGE SCALE GENOMIC DNA]</scope>
    <source>
        <strain evidence="15">SM-Chi-D1</strain>
    </source>
</reference>
<dbReference type="NCBIfam" id="TIGR02397">
    <property type="entry name" value="dnaX_nterm"/>
    <property type="match status" value="1"/>
</dbReference>
<keyword evidence="9 11" id="KW-0239">DNA-directed DNA polymerase</keyword>
<evidence type="ECO:0000256" key="4">
    <source>
        <dbReference type="ARBA" id="ARBA00022705"/>
    </source>
</evidence>
<dbReference type="EMBL" id="CP019646">
    <property type="protein sequence ID" value="AQQ70405.1"/>
    <property type="molecule type" value="Genomic_DNA"/>
</dbReference>
<dbReference type="Gene3D" id="1.10.8.60">
    <property type="match status" value="1"/>
</dbReference>
<evidence type="ECO:0000256" key="5">
    <source>
        <dbReference type="ARBA" id="ARBA00022723"/>
    </source>
</evidence>
<dbReference type="InterPro" id="IPR027417">
    <property type="entry name" value="P-loop_NTPase"/>
</dbReference>
<dbReference type="GO" id="GO:0009360">
    <property type="term" value="C:DNA polymerase III complex"/>
    <property type="evidence" value="ECO:0007669"/>
    <property type="project" value="InterPro"/>
</dbReference>
<dbReference type="CDD" id="cd18137">
    <property type="entry name" value="HLD_clamp_pol_III_gamma_tau"/>
    <property type="match status" value="1"/>
</dbReference>
<dbReference type="SUPFAM" id="SSF52540">
    <property type="entry name" value="P-loop containing nucleoside triphosphate hydrolases"/>
    <property type="match status" value="1"/>
</dbReference>
<evidence type="ECO:0000256" key="6">
    <source>
        <dbReference type="ARBA" id="ARBA00022741"/>
    </source>
</evidence>
<evidence type="ECO:0000256" key="1">
    <source>
        <dbReference type="ARBA" id="ARBA00006360"/>
    </source>
</evidence>
<evidence type="ECO:0000256" key="3">
    <source>
        <dbReference type="ARBA" id="ARBA00022695"/>
    </source>
</evidence>
<dbReference type="RefSeq" id="WP_146682674.1">
    <property type="nucleotide sequence ID" value="NZ_CP019646.1"/>
</dbReference>
<dbReference type="FunFam" id="3.40.50.300:FF:000014">
    <property type="entry name" value="DNA polymerase III subunit gamma/tau"/>
    <property type="match status" value="1"/>
</dbReference>
<gene>
    <name evidence="14" type="primary">dnaX_2</name>
    <name evidence="11" type="synonym">dnaX</name>
    <name evidence="14" type="ORF">SMSP2_00753</name>
</gene>
<name>A0A1Q2MCI6_9BACT</name>
<evidence type="ECO:0000256" key="10">
    <source>
        <dbReference type="ARBA" id="ARBA00049244"/>
    </source>
</evidence>
<dbReference type="Pfam" id="PF22608">
    <property type="entry name" value="DNAX_ATPase_lid"/>
    <property type="match status" value="1"/>
</dbReference>
<keyword evidence="8 11" id="KW-0067">ATP-binding</keyword>
<keyword evidence="15" id="KW-1185">Reference proteome</keyword>
<evidence type="ECO:0000313" key="15">
    <source>
        <dbReference type="Proteomes" id="UP000188181"/>
    </source>
</evidence>
<protein>
    <recommendedName>
        <fullName evidence="11">DNA polymerase III subunit gamma/tau</fullName>
        <ecNumber evidence="11">2.7.7.7</ecNumber>
    </recommendedName>
</protein>
<keyword evidence="5" id="KW-0479">Metal-binding</keyword>
<dbReference type="GO" id="GO:0003887">
    <property type="term" value="F:DNA-directed DNA polymerase activity"/>
    <property type="evidence" value="ECO:0007669"/>
    <property type="project" value="UniProtKB-KW"/>
</dbReference>
<keyword evidence="2 11" id="KW-0808">Transferase</keyword>
<dbReference type="NCBIfam" id="NF004046">
    <property type="entry name" value="PRK05563.1"/>
    <property type="match status" value="1"/>
</dbReference>
<proteinExistence type="inferred from homology"/>
<comment type="subunit">
    <text evidence="11">DNA polymerase III contains a core (composed of alpha, epsilon and theta chains) that associates with a tau subunit. This core dimerizes to form the POLIII' complex. PolIII' associates with the gamma complex (composed of gamma, delta, delta', psi and chi chains) and with the beta chain to form the complete DNA polymerase III complex.</text>
</comment>
<evidence type="ECO:0000256" key="12">
    <source>
        <dbReference type="SAM" id="MobiDB-lite"/>
    </source>
</evidence>
<evidence type="ECO:0000256" key="2">
    <source>
        <dbReference type="ARBA" id="ARBA00022679"/>
    </source>
</evidence>
<dbReference type="AlphaFoldDB" id="A0A1Q2MCI6"/>
<dbReference type="SUPFAM" id="SSF48019">
    <property type="entry name" value="post-AAA+ oligomerization domain-like"/>
    <property type="match status" value="1"/>
</dbReference>
<dbReference type="InterPro" id="IPR003593">
    <property type="entry name" value="AAA+_ATPase"/>
</dbReference>
<dbReference type="Proteomes" id="UP000188181">
    <property type="component" value="Chromosome"/>
</dbReference>
<dbReference type="PANTHER" id="PTHR11669">
    <property type="entry name" value="REPLICATION FACTOR C / DNA POLYMERASE III GAMMA-TAU SUBUNIT"/>
    <property type="match status" value="1"/>
</dbReference>
<evidence type="ECO:0000256" key="8">
    <source>
        <dbReference type="ARBA" id="ARBA00022840"/>
    </source>
</evidence>
<dbReference type="EC" id="2.7.7.7" evidence="11"/>
<dbReference type="OrthoDB" id="9810148at2"/>
<evidence type="ECO:0000256" key="7">
    <source>
        <dbReference type="ARBA" id="ARBA00022833"/>
    </source>
</evidence>
<dbReference type="CDD" id="cd00009">
    <property type="entry name" value="AAA"/>
    <property type="match status" value="1"/>
</dbReference>
<dbReference type="PANTHER" id="PTHR11669:SF0">
    <property type="entry name" value="PROTEIN STICHEL-LIKE 2"/>
    <property type="match status" value="1"/>
</dbReference>
<dbReference type="GO" id="GO:0046872">
    <property type="term" value="F:metal ion binding"/>
    <property type="evidence" value="ECO:0007669"/>
    <property type="project" value="UniProtKB-KW"/>
</dbReference>
<feature type="compositionally biased region" description="Low complexity" evidence="12">
    <location>
        <begin position="397"/>
        <end position="414"/>
    </location>
</feature>
<evidence type="ECO:0000256" key="9">
    <source>
        <dbReference type="ARBA" id="ARBA00022932"/>
    </source>
</evidence>
<dbReference type="SMART" id="SM00382">
    <property type="entry name" value="AAA"/>
    <property type="match status" value="1"/>
</dbReference>
<dbReference type="GO" id="GO:0006261">
    <property type="term" value="P:DNA-templated DNA replication"/>
    <property type="evidence" value="ECO:0007669"/>
    <property type="project" value="TreeGrafter"/>
</dbReference>
<dbReference type="KEGG" id="pbas:SMSP2_00753"/>
<keyword evidence="7" id="KW-0862">Zinc</keyword>
<evidence type="ECO:0000259" key="13">
    <source>
        <dbReference type="SMART" id="SM00382"/>
    </source>
</evidence>
<organism evidence="14 15">
    <name type="scientific">Limihaloglobus sulfuriphilus</name>
    <dbReference type="NCBI Taxonomy" id="1851148"/>
    <lineage>
        <taxon>Bacteria</taxon>
        <taxon>Pseudomonadati</taxon>
        <taxon>Planctomycetota</taxon>
        <taxon>Phycisphaerae</taxon>
        <taxon>Sedimentisphaerales</taxon>
        <taxon>Sedimentisphaeraceae</taxon>
        <taxon>Limihaloglobus</taxon>
    </lineage>
</organism>
<feature type="domain" description="AAA+ ATPase" evidence="13">
    <location>
        <begin position="37"/>
        <end position="181"/>
    </location>
</feature>
<comment type="function">
    <text evidence="11">DNA polymerase III is a complex, multichain enzyme responsible for most of the replicative synthesis in bacteria. This DNA polymerase also exhibits 3' to 5' exonuclease activity.</text>
</comment>